<dbReference type="GeneID" id="29060039"/>
<name>A0A173GCC6_9CAUD</name>
<accession>A0A173GCC6</accession>
<dbReference type="Proteomes" id="UP000203219">
    <property type="component" value="Segment"/>
</dbReference>
<sequence length="141" mass="16105">MTIQNKQDAKIVGMQVSIKQKLNAIEHALDSITVFKTPCMLTLYGEKLNFHTLSVDKLREVQVQLNMHLMSAKELKVEYSYKVAGFPILDWMQDVATIINKHNLKKEQKELEEGLKDVDAMLSEEMKADRKLSEIASKLGI</sequence>
<dbReference type="EMBL" id="KX011169">
    <property type="protein sequence ID" value="ANH50788.1"/>
    <property type="molecule type" value="Genomic_DNA"/>
</dbReference>
<dbReference type="KEGG" id="vg:29060039"/>
<organism evidence="1 2">
    <name type="scientific">Bacillus phage SalinJah</name>
    <dbReference type="NCBI Taxonomy" id="1837830"/>
    <lineage>
        <taxon>Viruses</taxon>
        <taxon>Duplodnaviria</taxon>
        <taxon>Heunggongvirae</taxon>
        <taxon>Uroviricota</taxon>
        <taxon>Caudoviricetes</taxon>
        <taxon>Herelleviridae</taxon>
        <taxon>Bastillevirinae</taxon>
        <taxon>Wphvirus</taxon>
        <taxon>Wphvirus BPS13</taxon>
    </lineage>
</organism>
<dbReference type="RefSeq" id="YP_009282186.1">
    <property type="nucleotide sequence ID" value="NC_031034.1"/>
</dbReference>
<protein>
    <submittedName>
        <fullName evidence="1">Uncharacterized protein</fullName>
    </submittedName>
</protein>
<evidence type="ECO:0000313" key="2">
    <source>
        <dbReference type="Proteomes" id="UP000203219"/>
    </source>
</evidence>
<gene>
    <name evidence="1" type="ORF">SALINJAH_232</name>
</gene>
<evidence type="ECO:0000313" key="1">
    <source>
        <dbReference type="EMBL" id="ANH50788.1"/>
    </source>
</evidence>
<proteinExistence type="predicted"/>
<reference evidence="2" key="1">
    <citation type="submission" date="2016-04" db="EMBL/GenBank/DDBJ databases">
        <authorList>
            <person name="Adebesin M.O."/>
            <person name="Ahama K."/>
            <person name="Alekasir E.M."/>
            <person name="Ali S."/>
            <person name="Aligholizadeh E."/>
            <person name="Allison J.M."/>
            <person name="Alzaher A."/>
            <person name="Andaya C.D."/>
            <person name="Asfaw S."/>
            <person name="Bansal N."/>
            <person name="Beauchard M.A."/>
            <person name="Betancourt K.A."/>
            <person name="Bhatia B."/>
            <person name="Boretti N.A."/>
            <person name="Brondi J.N."/>
            <person name="Byrd C.E."/>
            <person name="Cao A."/>
            <person name="Cardosa E.A."/>
            <person name="Carter A."/>
            <person name="Chen S."/>
            <person name="Chen Y."/>
            <person name="Clara V.K."/>
            <person name="Cobuzzi M."/>
            <person name="Conn O.L."/>
            <person name="Crosby I.A."/>
            <person name="Daly S.B."/>
            <person name="Depaz I.X."/>
            <person name="Dhaurali S."/>
            <person name="Dowdy K.M."/>
            <person name="Edokobi N.B."/>
            <person name="Ekanayake A.B."/>
            <person name="Ekekwe S.O."/>
            <person name="Emond M.A."/>
            <person name="Endres L."/>
            <person name="Eng S."/>
            <person name="Felkoski S.A."/>
            <person name="Gant C.D."/>
            <person name="Gaskin B."/>
            <person name="Gondal S."/>
            <person name="Gutmann J."/>
            <person name="Ha T.-A."/>
            <person name="Habteyes H."/>
            <person name="Hariri O."/>
            <person name="Healey R.M."/>
            <person name="Heins J.L."/>
            <person name="Henderson A.L."/>
            <person name="Hernandez F.M."/>
            <person name="Hoang P.T."/>
            <person name="Hope K.T."/>
            <person name="Husna A."/>
            <person name="Hussain A."/>
            <person name="Imani O."/>
            <person name="Jackson N.L."/>
            <person name="Jacob V.M."/>
            <person name="Kang C."/>
            <person name="Kantov R.M."/>
            <person name="Kavuru S."/>
            <person name="Kerr M.S."/>
            <person name="Khan O.A."/>
            <person name="Khan T.M."/>
            <person name="King T."/>
            <person name="Kulkarni R."/>
            <person name="Li A."/>
            <person name="Maczka C."/>
            <person name="Maisonet E."/>
            <person name="Majethia P.M."/>
            <person name="Malik D.A."/>
            <person name="Mariam A."/>
            <person name="Marquess E.B."/>
            <person name="Mattison J."/>
            <person name="Mcdonald N."/>
            <person name="Mehr S."/>
            <person name="Mengers S.R."/>
            <person name="Michaels D.P."/>
            <person name="Mondal S."/>
            <person name="Monney D.B."/>
            <person name="Nakhleh S.I."/>
            <person name="Ndubuizu N.C."/>
            <person name="Nguyen A.H."/>
            <person name="Nguyen K.M."/>
            <person name="Nguyen M.T."/>
            <person name="Nicholas M.L."/>
            <person name="Nimalan J.P."/>
            <person name="O'Connell R.A."/>
            <person name="Odoi E."/>
            <person name="Ojo L."/>
            <person name="Okoye A.E."/>
            <person name="Olateru-Olagbegi O."/>
            <person name="Osei K.V."/>
            <person name="Osei-Tutu A."/>
            <person name="Palilla A.M."/>
            <person name="Pancholi S."/>
            <person name="Park J.H."/>
            <person name="Patel K."/>
            <person name="Patel P."/>
            <person name="Pennington E."/>
            <person name="Peterson R.E."/>
            <person name="Pon J."/>
            <person name="Pourkarim H."/>
            <person name="Reed M.L."/>
            <person name="Rottman V."/>
            <person name="Salazar J."/>
            <person name="Samet S."/>
            <person name="Sendze O."/>
            <person name="Stelmack M.A."/>
            <person name="Stinnett R."/>
            <person name="Tchouaga A.L."/>
            <person name="Thompson E.M."/>
            <person name="Tran N.G."/>
            <person name="Truong T."/>
            <person name="Udo J.A."/>
            <person name="Verona L.T."/>
            <person name="Vu T.-Q."/>
            <person name="Wade J."/>
            <person name="Wang N.Q."/>
            <person name="Waters Z.M."/>
            <person name="Wellman R.J."/>
            <person name="Woldegabreal S."/>
            <person name="Yee A.C."/>
            <person name="Yirefu M."/>
            <person name="Zahangir S."/>
            <person name="Zhai Y."/>
            <person name="Devine C.L."/>
            <person name="Liao K."/>
            <person name="Prasad P.K."/>
            <person name="Ruthenberg K.J."/>
            <person name="Shonk J.A."/>
            <person name="Way M."/>
            <person name="Yousufi H.K."/>
            <person name="Cao L."/>
            <person name="Fox J."/>
            <person name="Hobbs E."/>
            <person name="Kilic S."/>
            <person name="Nunn R."/>
            <person name="Patel R."/>
            <person name="Rubenstein M."/>
            <person name="Cresawn S.G."/>
            <person name="Russell D.A."/>
            <person name="Pope W.H."/>
            <person name="Jacobs-Sera D."/>
            <person name="Hendrix R.W."/>
            <person name="Hatfull G.F."/>
            <person name="Erill I."/>
            <person name="Caruso S.M."/>
        </authorList>
    </citation>
    <scope>NUCLEOTIDE SEQUENCE [LARGE SCALE GENOMIC DNA]</scope>
</reference>